<evidence type="ECO:0000313" key="2">
    <source>
        <dbReference type="EMBL" id="VEL40200.1"/>
    </source>
</evidence>
<proteinExistence type="predicted"/>
<organism evidence="2 3">
    <name type="scientific">Protopolystoma xenopodis</name>
    <dbReference type="NCBI Taxonomy" id="117903"/>
    <lineage>
        <taxon>Eukaryota</taxon>
        <taxon>Metazoa</taxon>
        <taxon>Spiralia</taxon>
        <taxon>Lophotrochozoa</taxon>
        <taxon>Platyhelminthes</taxon>
        <taxon>Monogenea</taxon>
        <taxon>Polyopisthocotylea</taxon>
        <taxon>Polystomatidea</taxon>
        <taxon>Polystomatidae</taxon>
        <taxon>Protopolystoma</taxon>
    </lineage>
</organism>
<dbReference type="Proteomes" id="UP000784294">
    <property type="component" value="Unassembled WGS sequence"/>
</dbReference>
<dbReference type="EMBL" id="CAAALY010264032">
    <property type="protein sequence ID" value="VEL40200.1"/>
    <property type="molecule type" value="Genomic_DNA"/>
</dbReference>
<dbReference type="AlphaFoldDB" id="A0A3S5BC76"/>
<reference evidence="2" key="1">
    <citation type="submission" date="2018-11" db="EMBL/GenBank/DDBJ databases">
        <authorList>
            <consortium name="Pathogen Informatics"/>
        </authorList>
    </citation>
    <scope>NUCLEOTIDE SEQUENCE</scope>
</reference>
<accession>A0A3S5BC76</accession>
<feature type="transmembrane region" description="Helical" evidence="1">
    <location>
        <begin position="25"/>
        <end position="46"/>
    </location>
</feature>
<keyword evidence="3" id="KW-1185">Reference proteome</keyword>
<evidence type="ECO:0000256" key="1">
    <source>
        <dbReference type="SAM" id="Phobius"/>
    </source>
</evidence>
<protein>
    <submittedName>
        <fullName evidence="2">Uncharacterized protein</fullName>
    </submittedName>
</protein>
<name>A0A3S5BC76_9PLAT</name>
<sequence>MVLLTVWHAVVRVIVGTNPTFGSELYVLIAFIILYAIGLSIFALYVNFDVSPYRCLLDRIEHIFAPITNPWAMWDFLELFLQIPCS</sequence>
<keyword evidence="1" id="KW-1133">Transmembrane helix</keyword>
<evidence type="ECO:0000313" key="3">
    <source>
        <dbReference type="Proteomes" id="UP000784294"/>
    </source>
</evidence>
<keyword evidence="1" id="KW-0472">Membrane</keyword>
<comment type="caution">
    <text evidence="2">The sequence shown here is derived from an EMBL/GenBank/DDBJ whole genome shotgun (WGS) entry which is preliminary data.</text>
</comment>
<gene>
    <name evidence="2" type="ORF">PXEA_LOCUS33640</name>
</gene>
<keyword evidence="1" id="KW-0812">Transmembrane</keyword>